<proteinExistence type="predicted"/>
<keyword evidence="2" id="KW-1185">Reference proteome</keyword>
<evidence type="ECO:0000313" key="2">
    <source>
        <dbReference type="Proteomes" id="UP000244336"/>
    </source>
</evidence>
<protein>
    <recommendedName>
        <fullName evidence="3">Reverse transcriptase zinc-binding domain-containing protein</fullName>
    </recommendedName>
</protein>
<accession>A0A2T7FB53</accession>
<gene>
    <name evidence="1" type="ORF">GQ55_1G360000</name>
</gene>
<dbReference type="EMBL" id="CM009749">
    <property type="protein sequence ID" value="PUZ77301.1"/>
    <property type="molecule type" value="Genomic_DNA"/>
</dbReference>
<dbReference type="OrthoDB" id="682412at2759"/>
<name>A0A2T7FB53_9POAL</name>
<dbReference type="AlphaFoldDB" id="A0A2T7FB53"/>
<evidence type="ECO:0008006" key="3">
    <source>
        <dbReference type="Google" id="ProtNLM"/>
    </source>
</evidence>
<sequence length="76" mass="8699">MCSQDWTASEHLFIRCSFTRQLWVNILAAFEVWKERNARIFRAACLQQEQLLLKIKAEAEAWVTAGAVVLGCLEGE</sequence>
<dbReference type="Proteomes" id="UP000244336">
    <property type="component" value="Chromosome 1"/>
</dbReference>
<reference evidence="1 2" key="1">
    <citation type="submission" date="2018-04" db="EMBL/GenBank/DDBJ databases">
        <title>WGS assembly of Panicum hallii var. hallii HAL2.</title>
        <authorList>
            <person name="Lovell J."/>
            <person name="Jenkins J."/>
            <person name="Lowry D."/>
            <person name="Mamidi S."/>
            <person name="Sreedasyam A."/>
            <person name="Weng X."/>
            <person name="Barry K."/>
            <person name="Bonette J."/>
            <person name="Campitelli B."/>
            <person name="Daum C."/>
            <person name="Gordon S."/>
            <person name="Gould B."/>
            <person name="Lipzen A."/>
            <person name="MacQueen A."/>
            <person name="Palacio-Mejia J."/>
            <person name="Plott C."/>
            <person name="Shakirov E."/>
            <person name="Shu S."/>
            <person name="Yoshinaga Y."/>
            <person name="Zane M."/>
            <person name="Rokhsar D."/>
            <person name="Grimwood J."/>
            <person name="Schmutz J."/>
            <person name="Juenger T."/>
        </authorList>
    </citation>
    <scope>NUCLEOTIDE SEQUENCE [LARGE SCALE GENOMIC DNA]</scope>
    <source>
        <strain evidence="2">cv. HAL2</strain>
    </source>
</reference>
<evidence type="ECO:0000313" key="1">
    <source>
        <dbReference type="EMBL" id="PUZ77301.1"/>
    </source>
</evidence>
<organism evidence="1 2">
    <name type="scientific">Panicum hallii var. hallii</name>
    <dbReference type="NCBI Taxonomy" id="1504633"/>
    <lineage>
        <taxon>Eukaryota</taxon>
        <taxon>Viridiplantae</taxon>
        <taxon>Streptophyta</taxon>
        <taxon>Embryophyta</taxon>
        <taxon>Tracheophyta</taxon>
        <taxon>Spermatophyta</taxon>
        <taxon>Magnoliopsida</taxon>
        <taxon>Liliopsida</taxon>
        <taxon>Poales</taxon>
        <taxon>Poaceae</taxon>
        <taxon>PACMAD clade</taxon>
        <taxon>Panicoideae</taxon>
        <taxon>Panicodae</taxon>
        <taxon>Paniceae</taxon>
        <taxon>Panicinae</taxon>
        <taxon>Panicum</taxon>
        <taxon>Panicum sect. Panicum</taxon>
    </lineage>
</organism>
<dbReference type="Gramene" id="PUZ77301">
    <property type="protein sequence ID" value="PUZ77301"/>
    <property type="gene ID" value="GQ55_1G360000"/>
</dbReference>